<feature type="compositionally biased region" description="Polar residues" evidence="1">
    <location>
        <begin position="76"/>
        <end position="91"/>
    </location>
</feature>
<evidence type="ECO:0000313" key="3">
    <source>
        <dbReference type="Proteomes" id="UP001367508"/>
    </source>
</evidence>
<proteinExistence type="predicted"/>
<dbReference type="Proteomes" id="UP001367508">
    <property type="component" value="Unassembled WGS sequence"/>
</dbReference>
<organism evidence="2 3">
    <name type="scientific">Canavalia gladiata</name>
    <name type="common">Sword bean</name>
    <name type="synonym">Dolichos gladiatus</name>
    <dbReference type="NCBI Taxonomy" id="3824"/>
    <lineage>
        <taxon>Eukaryota</taxon>
        <taxon>Viridiplantae</taxon>
        <taxon>Streptophyta</taxon>
        <taxon>Embryophyta</taxon>
        <taxon>Tracheophyta</taxon>
        <taxon>Spermatophyta</taxon>
        <taxon>Magnoliopsida</taxon>
        <taxon>eudicotyledons</taxon>
        <taxon>Gunneridae</taxon>
        <taxon>Pentapetalae</taxon>
        <taxon>rosids</taxon>
        <taxon>fabids</taxon>
        <taxon>Fabales</taxon>
        <taxon>Fabaceae</taxon>
        <taxon>Papilionoideae</taxon>
        <taxon>50 kb inversion clade</taxon>
        <taxon>NPAAA clade</taxon>
        <taxon>indigoferoid/millettioid clade</taxon>
        <taxon>Phaseoleae</taxon>
        <taxon>Canavalia</taxon>
    </lineage>
</organism>
<dbReference type="EMBL" id="JAYMYQ010000002">
    <property type="protein sequence ID" value="KAK7350242.1"/>
    <property type="molecule type" value="Genomic_DNA"/>
</dbReference>
<keyword evidence="3" id="KW-1185">Reference proteome</keyword>
<gene>
    <name evidence="2" type="ORF">VNO77_08583</name>
</gene>
<protein>
    <submittedName>
        <fullName evidence="2">Uncharacterized protein</fullName>
    </submittedName>
</protein>
<name>A0AAN9ME10_CANGL</name>
<reference evidence="2 3" key="1">
    <citation type="submission" date="2024-01" db="EMBL/GenBank/DDBJ databases">
        <title>The genomes of 5 underutilized Papilionoideae crops provide insights into root nodulation and disease resistanc.</title>
        <authorList>
            <person name="Jiang F."/>
        </authorList>
    </citation>
    <scope>NUCLEOTIDE SEQUENCE [LARGE SCALE GENOMIC DNA]</scope>
    <source>
        <strain evidence="2">LVBAO_FW01</strain>
        <tissue evidence="2">Leaves</tissue>
    </source>
</reference>
<comment type="caution">
    <text evidence="2">The sequence shown here is derived from an EMBL/GenBank/DDBJ whole genome shotgun (WGS) entry which is preliminary data.</text>
</comment>
<dbReference type="AlphaFoldDB" id="A0AAN9ME10"/>
<accession>A0AAN9ME10</accession>
<evidence type="ECO:0000313" key="2">
    <source>
        <dbReference type="EMBL" id="KAK7350242.1"/>
    </source>
</evidence>
<feature type="region of interest" description="Disordered" evidence="1">
    <location>
        <begin position="57"/>
        <end position="91"/>
    </location>
</feature>
<evidence type="ECO:0000256" key="1">
    <source>
        <dbReference type="SAM" id="MobiDB-lite"/>
    </source>
</evidence>
<sequence length="138" mass="15167">MHAAMTHGWMGSFHLEESGLPIMLHRWVHEDVPSEESKGRLHGSVYRHLQELPSAKEYSGAVSVTHSLPQDRDKNSTLSGSYKGSNPSSNFCHKNPFPPSCAPHVPIAKPPSRAPLVMRTSRALRQAARATPPSRGAR</sequence>